<dbReference type="EMBL" id="JWIC01000005">
    <property type="protein sequence ID" value="KID57262.1"/>
    <property type="molecule type" value="Genomic_DNA"/>
</dbReference>
<sequence length="259" mass="29074">MTYPLMPQQPLPKEGEKFDATPLELSHVNLAMHDTWLRAISIVWNTKLNEIPWKFEETTVGDKTAKRWVQLTGLTQEQINEYEASDAENTDGEPKDKTFYKTYKAFLIGNPLAAFGVLGFNDPDEYARECQPAALPPISVICATDALERIKKVEAGIEANETPLAPSLEAQILRRFKRYANLSQTRNGALSIEEYLQNPYEFKQGENGWYTQDETAPALLLSQLVLVIPPSPKDPQDQAMALADYKLAGLSYPCTMCAQ</sequence>
<dbReference type="Proteomes" id="UP000031327">
    <property type="component" value="Unassembled WGS sequence"/>
</dbReference>
<protein>
    <submittedName>
        <fullName evidence="1">Uncharacterized protein</fullName>
    </submittedName>
</protein>
<organism evidence="1 2">
    <name type="scientific">Pseudoalteromonas luteoviolacea</name>
    <dbReference type="NCBI Taxonomy" id="43657"/>
    <lineage>
        <taxon>Bacteria</taxon>
        <taxon>Pseudomonadati</taxon>
        <taxon>Pseudomonadota</taxon>
        <taxon>Gammaproteobacteria</taxon>
        <taxon>Alteromonadales</taxon>
        <taxon>Pseudoalteromonadaceae</taxon>
        <taxon>Pseudoalteromonas</taxon>
    </lineage>
</organism>
<name>A0A0C1QQB2_9GAMM</name>
<reference evidence="1 2" key="1">
    <citation type="submission" date="2014-12" db="EMBL/GenBank/DDBJ databases">
        <title>Draft Genome Sequence of Pseudoalteromonas luteoviolacea HI1.</title>
        <authorList>
            <person name="Asahina A.Y."/>
            <person name="Hadfield M.G."/>
        </authorList>
    </citation>
    <scope>NUCLEOTIDE SEQUENCE [LARGE SCALE GENOMIC DNA]</scope>
    <source>
        <strain evidence="1 2">HI1</strain>
    </source>
</reference>
<proteinExistence type="predicted"/>
<dbReference type="OrthoDB" id="9972036at2"/>
<dbReference type="RefSeq" id="WP_039609035.1">
    <property type="nucleotide sequence ID" value="NZ_JWIC01000005.1"/>
</dbReference>
<accession>A0A0C1QQB2</accession>
<evidence type="ECO:0000313" key="1">
    <source>
        <dbReference type="EMBL" id="KID57262.1"/>
    </source>
</evidence>
<evidence type="ECO:0000313" key="2">
    <source>
        <dbReference type="Proteomes" id="UP000031327"/>
    </source>
</evidence>
<dbReference type="AlphaFoldDB" id="A0A0C1QQB2"/>
<comment type="caution">
    <text evidence="1">The sequence shown here is derived from an EMBL/GenBank/DDBJ whole genome shotgun (WGS) entry which is preliminary data.</text>
</comment>
<gene>
    <name evidence="1" type="ORF">JF50_08515</name>
</gene>